<dbReference type="Gene3D" id="2.130.10.30">
    <property type="entry name" value="Regulator of chromosome condensation 1/beta-lactamase-inhibitor protein II"/>
    <property type="match status" value="1"/>
</dbReference>
<keyword evidence="1" id="KW-0143">Chaperone</keyword>
<dbReference type="InterPro" id="IPR008971">
    <property type="entry name" value="HSP40/DnaJ_pept-bd"/>
</dbReference>
<dbReference type="InterPro" id="IPR036869">
    <property type="entry name" value="J_dom_sf"/>
</dbReference>
<dbReference type="AlphaFoldDB" id="A0A8J6DZF7"/>
<protein>
    <submittedName>
        <fullName evidence="5">DnaJ domain</fullName>
    </submittedName>
</protein>
<feature type="repeat" description="RCC1" evidence="2">
    <location>
        <begin position="392"/>
        <end position="436"/>
    </location>
</feature>
<name>A0A8J6DZF7_9EUKA</name>
<evidence type="ECO:0000313" key="6">
    <source>
        <dbReference type="Proteomes" id="UP000717585"/>
    </source>
</evidence>
<evidence type="ECO:0000259" key="4">
    <source>
        <dbReference type="Pfam" id="PF01556"/>
    </source>
</evidence>
<dbReference type="GO" id="GO:0005829">
    <property type="term" value="C:cytosol"/>
    <property type="evidence" value="ECO:0007669"/>
    <property type="project" value="TreeGrafter"/>
</dbReference>
<dbReference type="PROSITE" id="PS50012">
    <property type="entry name" value="RCC1_3"/>
    <property type="match status" value="1"/>
</dbReference>
<feature type="domain" description="Chaperone DnaJ C-terminal" evidence="4">
    <location>
        <begin position="70"/>
        <end position="206"/>
    </location>
</feature>
<dbReference type="InterPro" id="IPR000408">
    <property type="entry name" value="Reg_chr_condens"/>
</dbReference>
<gene>
    <name evidence="5" type="ORF">J8273_7684</name>
</gene>
<dbReference type="SUPFAM" id="SSF50985">
    <property type="entry name" value="RCC1/BLIP-II"/>
    <property type="match status" value="1"/>
</dbReference>
<dbReference type="EMBL" id="JAHDYR010000064">
    <property type="protein sequence ID" value="KAG9390341.1"/>
    <property type="molecule type" value="Genomic_DNA"/>
</dbReference>
<keyword evidence="6" id="KW-1185">Reference proteome</keyword>
<reference evidence="5" key="1">
    <citation type="submission" date="2021-05" db="EMBL/GenBank/DDBJ databases">
        <title>A free-living protist that lacks canonical eukaryotic 1 DNA replication and segregation systems.</title>
        <authorList>
            <person name="Salas-Leiva D.E."/>
            <person name="Tromer E.C."/>
            <person name="Curtis B.A."/>
            <person name="Jerlstrom-Hultqvist J."/>
            <person name="Kolisko M."/>
            <person name="Yi Z."/>
            <person name="Salas-Leiva J.S."/>
            <person name="Gallot-Lavallee L."/>
            <person name="Kops G.J.P.L."/>
            <person name="Archibald J.M."/>
            <person name="Simpson A.G.B."/>
            <person name="Roger A.J."/>
        </authorList>
    </citation>
    <scope>NUCLEOTIDE SEQUENCE</scope>
    <source>
        <strain evidence="5">BICM</strain>
    </source>
</reference>
<dbReference type="OrthoDB" id="5370059at2759"/>
<proteinExistence type="predicted"/>
<accession>A0A8J6DZF7</accession>
<feature type="region of interest" description="Disordered" evidence="3">
    <location>
        <begin position="25"/>
        <end position="64"/>
    </location>
</feature>
<dbReference type="SUPFAM" id="SSF49493">
    <property type="entry name" value="HSP40/DnaJ peptide-binding domain"/>
    <property type="match status" value="2"/>
</dbReference>
<dbReference type="InterPro" id="IPR051339">
    <property type="entry name" value="DnaJ_subfamily_B"/>
</dbReference>
<dbReference type="GO" id="GO:0051087">
    <property type="term" value="F:protein-folding chaperone binding"/>
    <property type="evidence" value="ECO:0007669"/>
    <property type="project" value="TreeGrafter"/>
</dbReference>
<sequence>MENGDDGEKFKMISMAYEILSSPARRASYDTKRAQRVRSASSMKPKRAGSARPQSAQPPPKRAEPVLVRGEVQITLEQGFVGGSFKAVLTDGTTVSVTVPAGSKHEQLIAFTVGMRSYHITVKYKPHPHFTIQGNNLCHTVLAPVTKFFQTDMELSLPTFNPQKRRNVRIPGLPRDGAIRKLDGKGYVNSQGQRGDLEITVEVDLPTELTSKHRAALKRVLAHGEATRLGMYLNQVIDIRADYPRSVVMRLMPSVDSATLAQYVPVPLDMMGLHNLSDGLLRRLMCATPIAKLGGLEAFLFPRLSAVAAPLQTDEALCRLLQLNGIPFVAVVSHKARHYLLTNNTPSYIPGEEWVTRYGTFKYGRLHLDPREYYHFYAHVRGYMSFYASTKSQVFCWGANSFGQLGLPLTFPHYDPLCPQTAVASIQTPTLAFTAPDGFEIDTVHTGVGYTAIRVLGGDEDRTFLAGVATAEHERRPTVTPAFLEVPESREPLYTGLHGSAFITADSQVLICGDGMQNVPKALGLAPSFETGVRYSLVPVGSLWAVVKDTDSRRSVKYLIDGSAKSETVIAARGKQIPTLPKENGRPLSIGNKLPVAKLPSFCSIGQVVSTPNMLVFARTPRYYQTADVFMNEPDVFHALIITDKAIRQVSVPYRVIAVSLVETMDTLYMFSFAKRADGNESHMHCYKVDRGTDELQIFEVNLVAHIGHSYRDHGASTYSRFGTDGKNVFLATSGFSGMYWLSGKSWSRASKGSVSMDKVCQNSACVNYCDLTLEYDTI</sequence>
<dbReference type="PANTHER" id="PTHR24078">
    <property type="entry name" value="DNAJ HOMOLOG SUBFAMILY C MEMBER"/>
    <property type="match status" value="1"/>
</dbReference>
<dbReference type="InterPro" id="IPR009091">
    <property type="entry name" value="RCC1/BLIP-II"/>
</dbReference>
<dbReference type="Gene3D" id="1.10.287.110">
    <property type="entry name" value="DnaJ domain"/>
    <property type="match status" value="1"/>
</dbReference>
<evidence type="ECO:0000256" key="2">
    <source>
        <dbReference type="PROSITE-ProRule" id="PRU00235"/>
    </source>
</evidence>
<evidence type="ECO:0000313" key="5">
    <source>
        <dbReference type="EMBL" id="KAG9390341.1"/>
    </source>
</evidence>
<organism evidence="5 6">
    <name type="scientific">Carpediemonas membranifera</name>
    <dbReference type="NCBI Taxonomy" id="201153"/>
    <lineage>
        <taxon>Eukaryota</taxon>
        <taxon>Metamonada</taxon>
        <taxon>Carpediemonas-like organisms</taxon>
        <taxon>Carpediemonas</taxon>
    </lineage>
</organism>
<dbReference type="InterPro" id="IPR002939">
    <property type="entry name" value="DnaJ_C"/>
</dbReference>
<dbReference type="Pfam" id="PF01556">
    <property type="entry name" value="DnaJ_C"/>
    <property type="match status" value="1"/>
</dbReference>
<dbReference type="Gene3D" id="2.60.260.20">
    <property type="entry name" value="Urease metallochaperone UreE, N-terminal domain"/>
    <property type="match status" value="1"/>
</dbReference>
<dbReference type="PANTHER" id="PTHR24078:SF553">
    <property type="entry name" value="DNAJ HOMOLOG SUBFAMILY B MEMBER 5"/>
    <property type="match status" value="1"/>
</dbReference>
<evidence type="ECO:0000256" key="3">
    <source>
        <dbReference type="SAM" id="MobiDB-lite"/>
    </source>
</evidence>
<comment type="caution">
    <text evidence="5">The sequence shown here is derived from an EMBL/GenBank/DDBJ whole genome shotgun (WGS) entry which is preliminary data.</text>
</comment>
<dbReference type="SUPFAM" id="SSF46565">
    <property type="entry name" value="Chaperone J-domain"/>
    <property type="match status" value="1"/>
</dbReference>
<dbReference type="GO" id="GO:0006457">
    <property type="term" value="P:protein folding"/>
    <property type="evidence" value="ECO:0007669"/>
    <property type="project" value="InterPro"/>
</dbReference>
<dbReference type="GO" id="GO:0051082">
    <property type="term" value="F:unfolded protein binding"/>
    <property type="evidence" value="ECO:0007669"/>
    <property type="project" value="InterPro"/>
</dbReference>
<evidence type="ECO:0000256" key="1">
    <source>
        <dbReference type="ARBA" id="ARBA00023186"/>
    </source>
</evidence>
<dbReference type="Proteomes" id="UP000717585">
    <property type="component" value="Unassembled WGS sequence"/>
</dbReference>